<evidence type="ECO:0000256" key="3">
    <source>
        <dbReference type="ARBA" id="ARBA00022692"/>
    </source>
</evidence>
<keyword evidence="11" id="KW-1185">Reference proteome</keyword>
<keyword evidence="2" id="KW-1003">Cell membrane</keyword>
<feature type="transmembrane region" description="Helical" evidence="7">
    <location>
        <begin position="270"/>
        <end position="288"/>
    </location>
</feature>
<feature type="transmembrane region" description="Helical" evidence="7">
    <location>
        <begin position="350"/>
        <end position="369"/>
    </location>
</feature>
<keyword evidence="3 7" id="KW-0812">Transmembrane</keyword>
<evidence type="ECO:0000259" key="8">
    <source>
        <dbReference type="Pfam" id="PF06738"/>
    </source>
</evidence>
<evidence type="ECO:0000256" key="7">
    <source>
        <dbReference type="SAM" id="Phobius"/>
    </source>
</evidence>
<accession>A0ABY9X0C0</accession>
<dbReference type="PANTHER" id="PTHR34390:SF2">
    <property type="entry name" value="SUCCINATE TRANSPORTER SUBUNIT YJJP-RELATED"/>
    <property type="match status" value="1"/>
</dbReference>
<organism evidence="10 11">
    <name type="scientific">Archangium minus</name>
    <dbReference type="NCBI Taxonomy" id="83450"/>
    <lineage>
        <taxon>Bacteria</taxon>
        <taxon>Pseudomonadati</taxon>
        <taxon>Myxococcota</taxon>
        <taxon>Myxococcia</taxon>
        <taxon>Myxococcales</taxon>
        <taxon>Cystobacterineae</taxon>
        <taxon>Archangiaceae</taxon>
        <taxon>Archangium</taxon>
    </lineage>
</organism>
<sequence length="413" mass="42694">MDAHRLDNQELGEVLAVALRAGQIMLENGANMARVEETVTRFGTALGAERLDVFATPTGIVTTAIAQELHRTRIVRVLKTGIDLNRVAAVNSLAERASSGELNRAQLRDALEQIARAPRRFGDVLTVLAVGMGCACFALLFGGNAIDAGVAGVASSAGQALREWLGRLQMGRLAMTFLVTLLAAGLGLVGARVLGTPEPGLALAASVLLLVPGVLMVSSVADLFRGDTLSGLSRATSAVLVVAVVGAGLYVVLLVSGLDLALSTNAPPPLVLAILFALAATVGFAVLFDVPRRALLPCALVGAVGYAVRGGSVLLAPALPPEGAMFLAGFAIVLLSEPISYALRMPTSIFVIPGFIPLVPGVLAFRTVLELAAQDYTAGTATLVQTALRVGALAAGIGTSQALTRRKWWPITR</sequence>
<comment type="subcellular location">
    <subcellularLocation>
        <location evidence="1">Cell membrane</location>
        <topology evidence="1">Multi-pass membrane protein</topology>
    </subcellularLocation>
</comment>
<feature type="domain" description="Threonine/serine exporter-like N-terminal" evidence="8">
    <location>
        <begin position="17"/>
        <end position="253"/>
    </location>
</feature>
<evidence type="ECO:0000259" key="9">
    <source>
        <dbReference type="Pfam" id="PF12821"/>
    </source>
</evidence>
<dbReference type="Proteomes" id="UP001611383">
    <property type="component" value="Chromosome"/>
</dbReference>
<evidence type="ECO:0000313" key="10">
    <source>
        <dbReference type="EMBL" id="WNG48809.1"/>
    </source>
</evidence>
<feature type="transmembrane region" description="Helical" evidence="7">
    <location>
        <begin position="324"/>
        <end position="343"/>
    </location>
</feature>
<dbReference type="EMBL" id="CP043494">
    <property type="protein sequence ID" value="WNG48809.1"/>
    <property type="molecule type" value="Genomic_DNA"/>
</dbReference>
<protein>
    <submittedName>
        <fullName evidence="10">Threonine/serine exporter family protein</fullName>
    </submittedName>
</protein>
<dbReference type="InterPro" id="IPR010619">
    <property type="entry name" value="ThrE-like_N"/>
</dbReference>
<evidence type="ECO:0000256" key="6">
    <source>
        <dbReference type="ARBA" id="ARBA00034125"/>
    </source>
</evidence>
<name>A0ABY9X0C0_9BACT</name>
<gene>
    <name evidence="10" type="ORF">F0U60_35355</name>
</gene>
<evidence type="ECO:0000313" key="11">
    <source>
        <dbReference type="Proteomes" id="UP001611383"/>
    </source>
</evidence>
<dbReference type="PANTHER" id="PTHR34390">
    <property type="entry name" value="UPF0442 PROTEIN YJJB-RELATED"/>
    <property type="match status" value="1"/>
</dbReference>
<feature type="transmembrane region" description="Helical" evidence="7">
    <location>
        <begin position="201"/>
        <end position="224"/>
    </location>
</feature>
<reference evidence="10 11" key="1">
    <citation type="submission" date="2019-08" db="EMBL/GenBank/DDBJ databases">
        <title>Archangium and Cystobacter genomes.</title>
        <authorList>
            <person name="Chen I.-C.K."/>
            <person name="Wielgoss S."/>
        </authorList>
    </citation>
    <scope>NUCLEOTIDE SEQUENCE [LARGE SCALE GENOMIC DNA]</scope>
    <source>
        <strain evidence="10 11">Cbm 6</strain>
    </source>
</reference>
<dbReference type="RefSeq" id="WP_395806467.1">
    <property type="nucleotide sequence ID" value="NZ_CP043494.1"/>
</dbReference>
<feature type="transmembrane region" description="Helical" evidence="7">
    <location>
        <begin position="124"/>
        <end position="142"/>
    </location>
</feature>
<feature type="transmembrane region" description="Helical" evidence="7">
    <location>
        <begin position="236"/>
        <end position="258"/>
    </location>
</feature>
<comment type="similarity">
    <text evidence="6">Belongs to the ThrE exporter (TC 2.A.79) family.</text>
</comment>
<keyword evidence="4 7" id="KW-1133">Transmembrane helix</keyword>
<dbReference type="InterPro" id="IPR050539">
    <property type="entry name" value="ThrE_Dicarb/AminoAcid_Exp"/>
</dbReference>
<keyword evidence="5 7" id="KW-0472">Membrane</keyword>
<feature type="domain" description="Threonine/Serine exporter ThrE" evidence="9">
    <location>
        <begin position="274"/>
        <end position="400"/>
    </location>
</feature>
<evidence type="ECO:0000256" key="5">
    <source>
        <dbReference type="ARBA" id="ARBA00023136"/>
    </source>
</evidence>
<proteinExistence type="inferred from homology"/>
<evidence type="ECO:0000256" key="1">
    <source>
        <dbReference type="ARBA" id="ARBA00004651"/>
    </source>
</evidence>
<dbReference type="Pfam" id="PF12821">
    <property type="entry name" value="ThrE_2"/>
    <property type="match status" value="1"/>
</dbReference>
<dbReference type="InterPro" id="IPR024528">
    <property type="entry name" value="ThrE_2"/>
</dbReference>
<feature type="transmembrane region" description="Helical" evidence="7">
    <location>
        <begin position="177"/>
        <end position="195"/>
    </location>
</feature>
<dbReference type="Pfam" id="PF06738">
    <property type="entry name" value="ThrE"/>
    <property type="match status" value="1"/>
</dbReference>
<evidence type="ECO:0000256" key="2">
    <source>
        <dbReference type="ARBA" id="ARBA00022475"/>
    </source>
</evidence>
<evidence type="ECO:0000256" key="4">
    <source>
        <dbReference type="ARBA" id="ARBA00022989"/>
    </source>
</evidence>